<protein>
    <submittedName>
        <fullName evidence="1">Thioesterase superfamily protein</fullName>
    </submittedName>
</protein>
<sequence length="148" mass="16313">MNAFLHGVTVRWSDMNAHAIVGDAAIASYIEEARGALVMKLAHHAIPSSGSTPRLAYLTLRQHIDYHRPLHWQAEPLIISLRVLRIRPSAVELHALVGCADTPFAEAHVLSACWNTTRRRPHLIDSAQRAVLTDYLTHPNSSGGKTAD</sequence>
<evidence type="ECO:0000313" key="1">
    <source>
        <dbReference type="EMBL" id="UNZ00608.1"/>
    </source>
</evidence>
<dbReference type="GeneID" id="66860315"/>
<keyword evidence="2" id="KW-1185">Reference proteome</keyword>
<dbReference type="CDD" id="cd00586">
    <property type="entry name" value="4HBT"/>
    <property type="match status" value="1"/>
</dbReference>
<dbReference type="Proteomes" id="UP000829494">
    <property type="component" value="Chromosome"/>
</dbReference>
<proteinExistence type="predicted"/>
<accession>A0ABY3YT10</accession>
<dbReference type="RefSeq" id="WP_003979997.1">
    <property type="nucleotide sequence ID" value="NZ_CP043497.1"/>
</dbReference>
<dbReference type="InterPro" id="IPR029069">
    <property type="entry name" value="HotDog_dom_sf"/>
</dbReference>
<reference evidence="1 2" key="1">
    <citation type="submission" date="2022-03" db="EMBL/GenBank/DDBJ databases">
        <title>Complete genome of Streptomyces rimosus ssp. rimosus R7 (=ATCC 10970).</title>
        <authorList>
            <person name="Beganovic S."/>
            <person name="Ruckert C."/>
            <person name="Busche T."/>
            <person name="Kalinowski J."/>
            <person name="Wittmann C."/>
        </authorList>
    </citation>
    <scope>NUCLEOTIDE SEQUENCE [LARGE SCALE GENOMIC DNA]</scope>
    <source>
        <strain evidence="1 2">R7</strain>
    </source>
</reference>
<dbReference type="Pfam" id="PF13279">
    <property type="entry name" value="4HBT_2"/>
    <property type="match status" value="1"/>
</dbReference>
<organism evidence="1 2">
    <name type="scientific">Streptomyces rimosus subsp. rimosus</name>
    <dbReference type="NCBI Taxonomy" id="132474"/>
    <lineage>
        <taxon>Bacteria</taxon>
        <taxon>Bacillati</taxon>
        <taxon>Actinomycetota</taxon>
        <taxon>Actinomycetes</taxon>
        <taxon>Kitasatosporales</taxon>
        <taxon>Streptomycetaceae</taxon>
        <taxon>Streptomyces</taxon>
    </lineage>
</organism>
<evidence type="ECO:0000313" key="2">
    <source>
        <dbReference type="Proteomes" id="UP000829494"/>
    </source>
</evidence>
<dbReference type="SUPFAM" id="SSF54637">
    <property type="entry name" value="Thioesterase/thiol ester dehydrase-isomerase"/>
    <property type="match status" value="1"/>
</dbReference>
<dbReference type="Gene3D" id="3.10.129.10">
    <property type="entry name" value="Hotdog Thioesterase"/>
    <property type="match status" value="1"/>
</dbReference>
<dbReference type="EMBL" id="CP094298">
    <property type="protein sequence ID" value="UNZ00608.1"/>
    <property type="molecule type" value="Genomic_DNA"/>
</dbReference>
<gene>
    <name evidence="1" type="ORF">SRIMR7_00480</name>
</gene>
<name>A0ABY3YT10_STRRM</name>